<dbReference type="PANTHER" id="PTHR43791:SF36">
    <property type="entry name" value="TRANSPORTER, PUTATIVE (AFU_ORTHOLOGUE AFUA_6G08340)-RELATED"/>
    <property type="match status" value="1"/>
</dbReference>
<name>A0A8H7S1H2_9FUNG</name>
<keyword evidence="8" id="KW-1185">Reference proteome</keyword>
<dbReference type="EMBL" id="JAEPRB010000098">
    <property type="protein sequence ID" value="KAG2221834.1"/>
    <property type="molecule type" value="Genomic_DNA"/>
</dbReference>
<dbReference type="Gene3D" id="1.20.1250.20">
    <property type="entry name" value="MFS general substrate transporter like domains"/>
    <property type="match status" value="2"/>
</dbReference>
<dbReference type="GO" id="GO:0022857">
    <property type="term" value="F:transmembrane transporter activity"/>
    <property type="evidence" value="ECO:0007669"/>
    <property type="project" value="InterPro"/>
</dbReference>
<evidence type="ECO:0000313" key="7">
    <source>
        <dbReference type="EMBL" id="KAG2221834.1"/>
    </source>
</evidence>
<dbReference type="Proteomes" id="UP000646827">
    <property type="component" value="Unassembled WGS sequence"/>
</dbReference>
<dbReference type="Pfam" id="PF07690">
    <property type="entry name" value="MFS_1"/>
    <property type="match status" value="1"/>
</dbReference>
<accession>A0A8H7S1H2</accession>
<sequence length="339" mass="38290">YYLSLWYRRDETAQRLGWASIAGAIGSSIRGLIAFGITQIPTSDAVNSWQWLFIIFGISSVLVGIFCLLILPNKPESALFLTKEERQLAVDRIIKDREISLAAYSWSWKQVVSVLTDWKLYFYFIIFVASAVSVSGGKMNLPEIIDEMGNWSKPVSLALTTPPHLIPCFTIYLFSWLSDKYLQRAYFVIGLYLILALGILLIMFVPEQHIGVRYFGVCLFIIGYNGSIPIRNAWAGDNFSGLTRRAVAIGILFMGDSAGYFIGSQAYFDPPQYIMGHTIALSCIALGIITVLGLRIILYIINKNRNIIQQNVEKREQAFVKYGGENMIGDRHPDYRYSL</sequence>
<evidence type="ECO:0000256" key="1">
    <source>
        <dbReference type="ARBA" id="ARBA00004141"/>
    </source>
</evidence>
<gene>
    <name evidence="7" type="ORF">INT45_003548</name>
</gene>
<dbReference type="GO" id="GO:0016020">
    <property type="term" value="C:membrane"/>
    <property type="evidence" value="ECO:0007669"/>
    <property type="project" value="UniProtKB-SubCell"/>
</dbReference>
<organism evidence="7 8">
    <name type="scientific">Circinella minor</name>
    <dbReference type="NCBI Taxonomy" id="1195481"/>
    <lineage>
        <taxon>Eukaryota</taxon>
        <taxon>Fungi</taxon>
        <taxon>Fungi incertae sedis</taxon>
        <taxon>Mucoromycota</taxon>
        <taxon>Mucoromycotina</taxon>
        <taxon>Mucoromycetes</taxon>
        <taxon>Mucorales</taxon>
        <taxon>Lichtheimiaceae</taxon>
        <taxon>Circinella</taxon>
    </lineage>
</organism>
<feature type="transmembrane region" description="Helical" evidence="6">
    <location>
        <begin position="49"/>
        <end position="71"/>
    </location>
</feature>
<evidence type="ECO:0000256" key="2">
    <source>
        <dbReference type="ARBA" id="ARBA00022448"/>
    </source>
</evidence>
<evidence type="ECO:0000313" key="8">
    <source>
        <dbReference type="Proteomes" id="UP000646827"/>
    </source>
</evidence>
<dbReference type="SUPFAM" id="SSF103473">
    <property type="entry name" value="MFS general substrate transporter"/>
    <property type="match status" value="1"/>
</dbReference>
<dbReference type="InterPro" id="IPR011701">
    <property type="entry name" value="MFS"/>
</dbReference>
<dbReference type="PANTHER" id="PTHR43791">
    <property type="entry name" value="PERMEASE-RELATED"/>
    <property type="match status" value="1"/>
</dbReference>
<dbReference type="InterPro" id="IPR036259">
    <property type="entry name" value="MFS_trans_sf"/>
</dbReference>
<protein>
    <recommendedName>
        <fullName evidence="9">Major facilitator superfamily (MFS) profile domain-containing protein</fullName>
    </recommendedName>
</protein>
<evidence type="ECO:0008006" key="9">
    <source>
        <dbReference type="Google" id="ProtNLM"/>
    </source>
</evidence>
<feature type="transmembrane region" description="Helical" evidence="6">
    <location>
        <begin position="157"/>
        <end position="178"/>
    </location>
</feature>
<keyword evidence="4 6" id="KW-1133">Transmembrane helix</keyword>
<keyword evidence="5 6" id="KW-0472">Membrane</keyword>
<reference evidence="7 8" key="1">
    <citation type="submission" date="2020-12" db="EMBL/GenBank/DDBJ databases">
        <title>Metabolic potential, ecology and presence of endohyphal bacteria is reflected in genomic diversity of Mucoromycotina.</title>
        <authorList>
            <person name="Muszewska A."/>
            <person name="Okrasinska A."/>
            <person name="Steczkiewicz K."/>
            <person name="Drgas O."/>
            <person name="Orlowska M."/>
            <person name="Perlinska-Lenart U."/>
            <person name="Aleksandrzak-Piekarczyk T."/>
            <person name="Szatraj K."/>
            <person name="Zielenkiewicz U."/>
            <person name="Pilsyk S."/>
            <person name="Malc E."/>
            <person name="Mieczkowski P."/>
            <person name="Kruszewska J.S."/>
            <person name="Biernat P."/>
            <person name="Pawlowska J."/>
        </authorList>
    </citation>
    <scope>NUCLEOTIDE SEQUENCE [LARGE SCALE GENOMIC DNA]</scope>
    <source>
        <strain evidence="7 8">CBS 142.35</strain>
    </source>
</reference>
<keyword evidence="2" id="KW-0813">Transport</keyword>
<proteinExistence type="predicted"/>
<feature type="transmembrane region" description="Helical" evidence="6">
    <location>
        <begin position="120"/>
        <end position="137"/>
    </location>
</feature>
<dbReference type="AlphaFoldDB" id="A0A8H7S1H2"/>
<feature type="transmembrane region" description="Helical" evidence="6">
    <location>
        <begin position="185"/>
        <end position="205"/>
    </location>
</feature>
<comment type="subcellular location">
    <subcellularLocation>
        <location evidence="1">Membrane</location>
        <topology evidence="1">Multi-pass membrane protein</topology>
    </subcellularLocation>
</comment>
<evidence type="ECO:0000256" key="4">
    <source>
        <dbReference type="ARBA" id="ARBA00022989"/>
    </source>
</evidence>
<feature type="non-terminal residue" evidence="7">
    <location>
        <position position="1"/>
    </location>
</feature>
<feature type="transmembrane region" description="Helical" evidence="6">
    <location>
        <begin position="274"/>
        <end position="301"/>
    </location>
</feature>
<keyword evidence="3 6" id="KW-0812">Transmembrane</keyword>
<evidence type="ECO:0000256" key="6">
    <source>
        <dbReference type="SAM" id="Phobius"/>
    </source>
</evidence>
<feature type="transmembrane region" description="Helical" evidence="6">
    <location>
        <begin position="211"/>
        <end position="234"/>
    </location>
</feature>
<dbReference type="OrthoDB" id="2267422at2759"/>
<evidence type="ECO:0000256" key="5">
    <source>
        <dbReference type="ARBA" id="ARBA00023136"/>
    </source>
</evidence>
<comment type="caution">
    <text evidence="7">The sequence shown here is derived from an EMBL/GenBank/DDBJ whole genome shotgun (WGS) entry which is preliminary data.</text>
</comment>
<evidence type="ECO:0000256" key="3">
    <source>
        <dbReference type="ARBA" id="ARBA00022692"/>
    </source>
</evidence>
<feature type="transmembrane region" description="Helical" evidence="6">
    <location>
        <begin position="16"/>
        <end position="37"/>
    </location>
</feature>
<feature type="transmembrane region" description="Helical" evidence="6">
    <location>
        <begin position="246"/>
        <end position="268"/>
    </location>
</feature>